<dbReference type="EC" id="7.1.1.2" evidence="9"/>
<geneLocation type="mitochondrion" evidence="10"/>
<keyword evidence="9" id="KW-0520">NAD</keyword>
<dbReference type="Gene3D" id="1.20.58.1610">
    <property type="entry name" value="NADH:ubiquinone/plastoquinone oxidoreductase, chain 3"/>
    <property type="match status" value="1"/>
</dbReference>
<sequence>MMMLTMTVMSASMIAMVMMILCLTISKTTKKDREKMSPFECGFDPKTSARVPFSIQFFLIAVLFLIFDIEIAIMLPIILTMKWSATKTWIFTITLFIMVLIMGLYHEWNNGVLEWAK</sequence>
<reference evidence="10" key="1">
    <citation type="submission" date="2014-11" db="EMBL/GenBank/DDBJ databases">
        <authorList>
            <person name="Yuan M.-L."/>
            <person name="Zhang Q.-L."/>
        </authorList>
    </citation>
    <scope>NUCLEOTIDE SEQUENCE</scope>
</reference>
<keyword evidence="9" id="KW-0830">Ubiquinone</keyword>
<evidence type="ECO:0000256" key="5">
    <source>
        <dbReference type="ARBA" id="ARBA00022692"/>
    </source>
</evidence>
<gene>
    <name evidence="10" type="primary">nad3</name>
</gene>
<evidence type="ECO:0000256" key="4">
    <source>
        <dbReference type="ARBA" id="ARBA00022448"/>
    </source>
</evidence>
<dbReference type="GO" id="GO:0031966">
    <property type="term" value="C:mitochondrial membrane"/>
    <property type="evidence" value="ECO:0007669"/>
    <property type="project" value="UniProtKB-SubCell"/>
</dbReference>
<evidence type="ECO:0000256" key="2">
    <source>
        <dbReference type="ARBA" id="ARBA00008472"/>
    </source>
</evidence>
<dbReference type="InterPro" id="IPR038430">
    <property type="entry name" value="NDAH_ubi_oxred_su3_sf"/>
</dbReference>
<organism evidence="10">
    <name type="scientific">Rubiconia intermedia</name>
    <dbReference type="NCBI Taxonomy" id="763267"/>
    <lineage>
        <taxon>Eukaryota</taxon>
        <taxon>Metazoa</taxon>
        <taxon>Ecdysozoa</taxon>
        <taxon>Arthropoda</taxon>
        <taxon>Hexapoda</taxon>
        <taxon>Insecta</taxon>
        <taxon>Pterygota</taxon>
        <taxon>Neoptera</taxon>
        <taxon>Paraneoptera</taxon>
        <taxon>Hemiptera</taxon>
        <taxon>Heteroptera</taxon>
        <taxon>Panheteroptera</taxon>
        <taxon>Pentatomomorpha</taxon>
        <taxon>Pentatomoidea</taxon>
        <taxon>Pentatomidae</taxon>
        <taxon>Pentatominae</taxon>
        <taxon>Rubiconia</taxon>
    </lineage>
</organism>
<comment type="catalytic activity">
    <reaction evidence="8 9">
        <text>a ubiquinone + NADH + 5 H(+)(in) = a ubiquinol + NAD(+) + 4 H(+)(out)</text>
        <dbReference type="Rhea" id="RHEA:29091"/>
        <dbReference type="Rhea" id="RHEA-COMP:9565"/>
        <dbReference type="Rhea" id="RHEA-COMP:9566"/>
        <dbReference type="ChEBI" id="CHEBI:15378"/>
        <dbReference type="ChEBI" id="CHEBI:16389"/>
        <dbReference type="ChEBI" id="CHEBI:17976"/>
        <dbReference type="ChEBI" id="CHEBI:57540"/>
        <dbReference type="ChEBI" id="CHEBI:57945"/>
        <dbReference type="EC" id="7.1.1.2"/>
    </reaction>
</comment>
<comment type="similarity">
    <text evidence="2 9">Belongs to the complex I subunit 3 family.</text>
</comment>
<evidence type="ECO:0000313" key="10">
    <source>
        <dbReference type="EMBL" id="AKE36801.1"/>
    </source>
</evidence>
<name>A0A0H3VN62_9HEMI</name>
<evidence type="ECO:0000256" key="1">
    <source>
        <dbReference type="ARBA" id="ARBA00004370"/>
    </source>
</evidence>
<evidence type="ECO:0000256" key="6">
    <source>
        <dbReference type="ARBA" id="ARBA00022989"/>
    </source>
</evidence>
<evidence type="ECO:0000256" key="7">
    <source>
        <dbReference type="ARBA" id="ARBA00023136"/>
    </source>
</evidence>
<keyword evidence="5 9" id="KW-0812">Transmembrane</keyword>
<accession>A0A0H3VN62</accession>
<reference evidence="10" key="2">
    <citation type="journal article" date="2015" name="BMC Genomics">
        <title>Comparative mitogenomic analysis of the superfamily Pentatomoidea (Insecta: Hemiptera: Heteroptera) and phylogenetic implications.</title>
        <authorList>
            <person name="Yuan M.L."/>
            <person name="Zhang Q.L."/>
            <person name="Guo Z.L."/>
            <person name="Wang J."/>
            <person name="Shen Y.Y."/>
        </authorList>
    </citation>
    <scope>NUCLEOTIDE SEQUENCE</scope>
</reference>
<dbReference type="Pfam" id="PF00507">
    <property type="entry name" value="Oxidored_q4"/>
    <property type="match status" value="1"/>
</dbReference>
<dbReference type="GO" id="GO:0008137">
    <property type="term" value="F:NADH dehydrogenase (ubiquinone) activity"/>
    <property type="evidence" value="ECO:0007669"/>
    <property type="project" value="UniProtKB-UniRule"/>
</dbReference>
<keyword evidence="9" id="KW-0249">Electron transport</keyword>
<keyword evidence="9" id="KW-1278">Translocase</keyword>
<keyword evidence="6 9" id="KW-1133">Transmembrane helix</keyword>
<dbReference type="InterPro" id="IPR000440">
    <property type="entry name" value="NADH_UbQ/plastoQ_OxRdtase_su3"/>
</dbReference>
<proteinExistence type="inferred from homology"/>
<feature type="transmembrane region" description="Helical" evidence="9">
    <location>
        <begin position="89"/>
        <end position="108"/>
    </location>
</feature>
<comment type="function">
    <text evidence="9">Core subunit of the mitochondrial membrane respiratory chain NADH dehydrogenase (Complex I) which catalyzes electron transfer from NADH through the respiratory chain, using ubiquinone as an electron acceptor. Essential for the catalytic activity of complex I.</text>
</comment>
<keyword evidence="4 9" id="KW-0813">Transport</keyword>
<keyword evidence="9 10" id="KW-0496">Mitochondrion</keyword>
<keyword evidence="7 9" id="KW-0472">Membrane</keyword>
<evidence type="ECO:0000256" key="3">
    <source>
        <dbReference type="ARBA" id="ARBA00021007"/>
    </source>
</evidence>
<dbReference type="PANTHER" id="PTHR11058">
    <property type="entry name" value="NADH-UBIQUINONE OXIDOREDUCTASE CHAIN 3"/>
    <property type="match status" value="1"/>
</dbReference>
<evidence type="ECO:0000256" key="9">
    <source>
        <dbReference type="RuleBase" id="RU003640"/>
    </source>
</evidence>
<keyword evidence="9" id="KW-0679">Respiratory chain</keyword>
<dbReference type="PANTHER" id="PTHR11058:SF9">
    <property type="entry name" value="NADH-UBIQUINONE OXIDOREDUCTASE CHAIN 3"/>
    <property type="match status" value="1"/>
</dbReference>
<feature type="transmembrane region" description="Helical" evidence="9">
    <location>
        <begin position="54"/>
        <end position="77"/>
    </location>
</feature>
<evidence type="ECO:0000256" key="8">
    <source>
        <dbReference type="ARBA" id="ARBA00049551"/>
    </source>
</evidence>
<dbReference type="GO" id="GO:0030964">
    <property type="term" value="C:NADH dehydrogenase complex"/>
    <property type="evidence" value="ECO:0007669"/>
    <property type="project" value="TreeGrafter"/>
</dbReference>
<dbReference type="AlphaFoldDB" id="A0A0H3VN62"/>
<dbReference type="EMBL" id="KP207596">
    <property type="protein sequence ID" value="AKE36801.1"/>
    <property type="molecule type" value="Genomic_DNA"/>
</dbReference>
<protein>
    <recommendedName>
        <fullName evidence="3 9">NADH-ubiquinone oxidoreductase chain 3</fullName>
        <ecNumber evidence="9">7.1.1.2</ecNumber>
    </recommendedName>
</protein>
<comment type="subcellular location">
    <subcellularLocation>
        <location evidence="1">Membrane</location>
    </subcellularLocation>
    <subcellularLocation>
        <location evidence="9">Mitochondrion membrane</location>
        <topology evidence="9">Multi-pass membrane protein</topology>
    </subcellularLocation>
</comment>